<dbReference type="AlphaFoldDB" id="A0A0M3JAA5"/>
<protein>
    <submittedName>
        <fullName evidence="1">Oxidoreductase</fullName>
    </submittedName>
</protein>
<proteinExistence type="predicted"/>
<reference evidence="1" key="1">
    <citation type="submission" date="2017-02" db="UniProtKB">
        <authorList>
            <consortium name="WormBaseParasite"/>
        </authorList>
    </citation>
    <scope>IDENTIFICATION</scope>
</reference>
<dbReference type="WBParaSite" id="ASIM_0000452501-mRNA-1">
    <property type="protein sequence ID" value="ASIM_0000452501-mRNA-1"/>
    <property type="gene ID" value="ASIM_0000452501"/>
</dbReference>
<sequence length="35" mass="4127">LEDNSLKGAVLERPVLLLRMSGEHRLWFVYHCEQS</sequence>
<organism evidence="1">
    <name type="scientific">Anisakis simplex</name>
    <name type="common">Herring worm</name>
    <dbReference type="NCBI Taxonomy" id="6269"/>
    <lineage>
        <taxon>Eukaryota</taxon>
        <taxon>Metazoa</taxon>
        <taxon>Ecdysozoa</taxon>
        <taxon>Nematoda</taxon>
        <taxon>Chromadorea</taxon>
        <taxon>Rhabditida</taxon>
        <taxon>Spirurina</taxon>
        <taxon>Ascaridomorpha</taxon>
        <taxon>Ascaridoidea</taxon>
        <taxon>Anisakidae</taxon>
        <taxon>Anisakis</taxon>
        <taxon>Anisakis simplex complex</taxon>
    </lineage>
</organism>
<name>A0A0M3JAA5_ANISI</name>
<evidence type="ECO:0000313" key="1">
    <source>
        <dbReference type="WBParaSite" id="ASIM_0000452501-mRNA-1"/>
    </source>
</evidence>
<accession>A0A0M3JAA5</accession>